<proteinExistence type="predicted"/>
<dbReference type="RefSeq" id="WP_179658464.1">
    <property type="nucleotide sequence ID" value="NZ_JACBZR010000001.1"/>
</dbReference>
<feature type="domain" description="Glycosyltransferase 2-like" evidence="2">
    <location>
        <begin position="85"/>
        <end position="239"/>
    </location>
</feature>
<dbReference type="InterPro" id="IPR029044">
    <property type="entry name" value="Nucleotide-diphossugar_trans"/>
</dbReference>
<keyword evidence="3" id="KW-0808">Transferase</keyword>
<reference evidence="3 4" key="1">
    <citation type="submission" date="2020-07" db="EMBL/GenBank/DDBJ databases">
        <title>Sequencing the genomes of 1000 actinobacteria strains.</title>
        <authorList>
            <person name="Klenk H.-P."/>
        </authorList>
    </citation>
    <scope>NUCLEOTIDE SEQUENCE [LARGE SCALE GENOMIC DNA]</scope>
    <source>
        <strain evidence="3 4">DSM 26487</strain>
    </source>
</reference>
<comment type="caution">
    <text evidence="3">The sequence shown here is derived from an EMBL/GenBank/DDBJ whole genome shotgun (WGS) entry which is preliminary data.</text>
</comment>
<protein>
    <submittedName>
        <fullName evidence="3">Mycofactocin system glycosyltransferase</fullName>
    </submittedName>
</protein>
<dbReference type="PANTHER" id="PTHR43646">
    <property type="entry name" value="GLYCOSYLTRANSFERASE"/>
    <property type="match status" value="1"/>
</dbReference>
<dbReference type="GO" id="GO:0016740">
    <property type="term" value="F:transferase activity"/>
    <property type="evidence" value="ECO:0007669"/>
    <property type="project" value="UniProtKB-KW"/>
</dbReference>
<accession>A0A7Z0DMM5</accession>
<evidence type="ECO:0000313" key="4">
    <source>
        <dbReference type="Proteomes" id="UP000564496"/>
    </source>
</evidence>
<dbReference type="InterPro" id="IPR001173">
    <property type="entry name" value="Glyco_trans_2-like"/>
</dbReference>
<dbReference type="InterPro" id="IPR023981">
    <property type="entry name" value="MftF"/>
</dbReference>
<dbReference type="Gene3D" id="3.90.550.10">
    <property type="entry name" value="Spore Coat Polysaccharide Biosynthesis Protein SpsA, Chain A"/>
    <property type="match status" value="1"/>
</dbReference>
<evidence type="ECO:0000256" key="1">
    <source>
        <dbReference type="SAM" id="MobiDB-lite"/>
    </source>
</evidence>
<dbReference type="AlphaFoldDB" id="A0A7Z0DMM5"/>
<keyword evidence="4" id="KW-1185">Reference proteome</keyword>
<name>A0A7Z0DMM5_9ACTN</name>
<dbReference type="Pfam" id="PF00535">
    <property type="entry name" value="Glycos_transf_2"/>
    <property type="match status" value="1"/>
</dbReference>
<gene>
    <name evidence="3" type="ORF">BJ988_002702</name>
</gene>
<feature type="region of interest" description="Disordered" evidence="1">
    <location>
        <begin position="455"/>
        <end position="497"/>
    </location>
</feature>
<evidence type="ECO:0000313" key="3">
    <source>
        <dbReference type="EMBL" id="NYI78054.1"/>
    </source>
</evidence>
<dbReference type="Proteomes" id="UP000564496">
    <property type="component" value="Unassembled WGS sequence"/>
</dbReference>
<evidence type="ECO:0000259" key="2">
    <source>
        <dbReference type="Pfam" id="PF00535"/>
    </source>
</evidence>
<dbReference type="PANTHER" id="PTHR43646:SF6">
    <property type="entry name" value="PRE-MYCOFACTOCIN GLYCOSYLTRANSFERASE"/>
    <property type="match status" value="1"/>
</dbReference>
<dbReference type="NCBIfam" id="TIGR03965">
    <property type="entry name" value="mycofact_glyco"/>
    <property type="match status" value="1"/>
</dbReference>
<dbReference type="SUPFAM" id="SSF53448">
    <property type="entry name" value="Nucleotide-diphospho-sugar transferases"/>
    <property type="match status" value="1"/>
</dbReference>
<organism evidence="3 4">
    <name type="scientific">Nocardioides panzhihuensis</name>
    <dbReference type="NCBI Taxonomy" id="860243"/>
    <lineage>
        <taxon>Bacteria</taxon>
        <taxon>Bacillati</taxon>
        <taxon>Actinomycetota</taxon>
        <taxon>Actinomycetes</taxon>
        <taxon>Propionibacteriales</taxon>
        <taxon>Nocardioidaceae</taxon>
        <taxon>Nocardioides</taxon>
    </lineage>
</organism>
<dbReference type="EMBL" id="JACBZR010000001">
    <property type="protein sequence ID" value="NYI78054.1"/>
    <property type="molecule type" value="Genomic_DNA"/>
</dbReference>
<sequence>MNRDLAHGTVVRLLATTWRGEEGRALYGGSPNRMLFLRTAAVEILDDGELVVDSPRSSRLARMLLDRGLAEIAWAPPRSTREDVTVVIPVKDRPEALARLLGVLSGLRVIVVDDGSVDPVATKEIAARFGTDLLRHEESRGPAAARNTGLRAVRTELVAFVDSDVVPHQGWLDPLLVQLGDPAVGIAAPRIVALDHRERRGRVERYEAVRSSLDLGAAAAVVVPGGKVPYVPSACLVGRAVAFEGGFDETMRVGEDVDLIWRTVQRGWLVRYVPDAQVAHEHRVATAGWLGRKAFYGTSAAPLAMRHQDAVAPVVVGPLTLAVGLVLLVQRPWALGVGVGIGAAVLARTARTMRRSDRPWAVAVQLVPYGLAASAQQCAAAMNRHWWPLMIPAALVSRRVRRAWAAAALVDGLVDWSRTRPELDPLTYTALRRLDDLAYGAGLWWGAVQHSTTAPLRPALPGGLGPGRLRRGPGRPAEERGRRWPGTWRRGTGTHRR</sequence>